<proteinExistence type="predicted"/>
<name>A0ACB6S7M8_9PLEO</name>
<dbReference type="Proteomes" id="UP000799754">
    <property type="component" value="Unassembled WGS sequence"/>
</dbReference>
<gene>
    <name evidence="1" type="ORF">BU25DRAFT_255291</name>
</gene>
<reference evidence="1" key="1">
    <citation type="journal article" date="2020" name="Stud. Mycol.">
        <title>101 Dothideomycetes genomes: a test case for predicting lifestyles and emergence of pathogens.</title>
        <authorList>
            <person name="Haridas S."/>
            <person name="Albert R."/>
            <person name="Binder M."/>
            <person name="Bloem J."/>
            <person name="Labutti K."/>
            <person name="Salamov A."/>
            <person name="Andreopoulos B."/>
            <person name="Baker S."/>
            <person name="Barry K."/>
            <person name="Bills G."/>
            <person name="Bluhm B."/>
            <person name="Cannon C."/>
            <person name="Castanera R."/>
            <person name="Culley D."/>
            <person name="Daum C."/>
            <person name="Ezra D."/>
            <person name="Gonzalez J."/>
            <person name="Henrissat B."/>
            <person name="Kuo A."/>
            <person name="Liang C."/>
            <person name="Lipzen A."/>
            <person name="Lutzoni F."/>
            <person name="Magnuson J."/>
            <person name="Mondo S."/>
            <person name="Nolan M."/>
            <person name="Ohm R."/>
            <person name="Pangilinan J."/>
            <person name="Park H.-J."/>
            <person name="Ramirez L."/>
            <person name="Alfaro M."/>
            <person name="Sun H."/>
            <person name="Tritt A."/>
            <person name="Yoshinaga Y."/>
            <person name="Zwiers L.-H."/>
            <person name="Turgeon B."/>
            <person name="Goodwin S."/>
            <person name="Spatafora J."/>
            <person name="Crous P."/>
            <person name="Grigoriev I."/>
        </authorList>
    </citation>
    <scope>NUCLEOTIDE SEQUENCE</scope>
    <source>
        <strain evidence="1">CBS 525.71</strain>
    </source>
</reference>
<evidence type="ECO:0000313" key="1">
    <source>
        <dbReference type="EMBL" id="KAF2630270.1"/>
    </source>
</evidence>
<sequence length="616" mass="70870">MDAYQYDELPPDAFRYLVLLPGVNSDPLRCSLHSSTIDQAHYESVSYVWGTDQRDHDIFCDGRVLKITPNLYRVLLRVRLPDTPRTLWADSICINQEDLREKGRQVTIMGQIYRNAERVLICIGTTGEEHGANVRSLLKDVSEMIDIALIEINRGVEEMKRNGEWQPQWSPWDWFPFSDADAPVLSDPRWASLNVLVEQEWFQRGWVVREAGLARQGLVIWGRTEFLWDDLMRALVWRHRRAVKTIVIPAEDRFRSHLEAYEAQHQDIICVFYQAGSWKPCSLLDYIHFARALRLKDPRDRIYAFLDLAEDPRRQLRVVPNYNDTPLKVYRDFATHYVCTTGDVDLLHYVKHDEDSLKSGFMTWAPDWSKKEDNFIGFVSTADNYPPLRSSTGKVSEPKLIDGTTLEVKAVIIDSVRFASDVFQSSTTTSTVLFRLWTLVRQSTPETPYSTANILEAFFDALAMSNYYGDLTEWHQTRRIYIATFERLTTQMQESEAVSWDADEIATLESSKFHGFISSLISGKRVIVTERGYIGLVPDVTQQGNLCGIIFGCSSPCLLRTTSSDDCYAYLGSGFILGKAVLDLDEHGLRFYSCLGVEDSKDWLEWDVEEQDIYLL</sequence>
<evidence type="ECO:0000313" key="2">
    <source>
        <dbReference type="Proteomes" id="UP000799754"/>
    </source>
</evidence>
<organism evidence="1 2">
    <name type="scientific">Macroventuria anomochaeta</name>
    <dbReference type="NCBI Taxonomy" id="301207"/>
    <lineage>
        <taxon>Eukaryota</taxon>
        <taxon>Fungi</taxon>
        <taxon>Dikarya</taxon>
        <taxon>Ascomycota</taxon>
        <taxon>Pezizomycotina</taxon>
        <taxon>Dothideomycetes</taxon>
        <taxon>Pleosporomycetidae</taxon>
        <taxon>Pleosporales</taxon>
        <taxon>Pleosporineae</taxon>
        <taxon>Didymellaceae</taxon>
        <taxon>Macroventuria</taxon>
    </lineage>
</organism>
<dbReference type="EMBL" id="MU006707">
    <property type="protein sequence ID" value="KAF2630270.1"/>
    <property type="molecule type" value="Genomic_DNA"/>
</dbReference>
<protein>
    <submittedName>
        <fullName evidence="1">Uncharacterized protein</fullName>
    </submittedName>
</protein>
<keyword evidence="2" id="KW-1185">Reference proteome</keyword>
<comment type="caution">
    <text evidence="1">The sequence shown here is derived from an EMBL/GenBank/DDBJ whole genome shotgun (WGS) entry which is preliminary data.</text>
</comment>
<accession>A0ACB6S7M8</accession>